<dbReference type="PANTHER" id="PTHR35530:SF1">
    <property type="entry name" value="2-HYDROXYMUCONATE TAUTOMERASE"/>
    <property type="match status" value="1"/>
</dbReference>
<protein>
    <submittedName>
        <fullName evidence="4">4-oxalocrotonate tautomerase family protein</fullName>
    </submittedName>
</protein>
<dbReference type="Pfam" id="PF01361">
    <property type="entry name" value="Tautomerase"/>
    <property type="match status" value="1"/>
</dbReference>
<dbReference type="InterPro" id="IPR004370">
    <property type="entry name" value="4-OT-like_dom"/>
</dbReference>
<dbReference type="Gene3D" id="3.30.429.10">
    <property type="entry name" value="Macrophage Migration Inhibitory Factor"/>
    <property type="match status" value="1"/>
</dbReference>
<keyword evidence="5" id="KW-1185">Reference proteome</keyword>
<dbReference type="PANTHER" id="PTHR35530">
    <property type="entry name" value="TAUTOMERASE-RELATED"/>
    <property type="match status" value="1"/>
</dbReference>
<dbReference type="RefSeq" id="WP_381490347.1">
    <property type="nucleotide sequence ID" value="NZ_JBHTIK010000005.1"/>
</dbReference>
<evidence type="ECO:0000259" key="3">
    <source>
        <dbReference type="Pfam" id="PF01361"/>
    </source>
</evidence>
<organism evidence="4 5">
    <name type="scientific">Sphingosinicella xenopeptidilytica</name>
    <dbReference type="NCBI Taxonomy" id="364098"/>
    <lineage>
        <taxon>Bacteria</taxon>
        <taxon>Pseudomonadati</taxon>
        <taxon>Pseudomonadota</taxon>
        <taxon>Alphaproteobacteria</taxon>
        <taxon>Sphingomonadales</taxon>
        <taxon>Sphingosinicellaceae</taxon>
        <taxon>Sphingosinicella</taxon>
    </lineage>
</organism>
<evidence type="ECO:0000256" key="2">
    <source>
        <dbReference type="ARBA" id="ARBA00023235"/>
    </source>
</evidence>
<sequence>MPIVQVNILEGRSQEAKSDFARAVTDAAVEHLGVQPAQVRVLISEIAPQHWFTAGASKAPVS</sequence>
<dbReference type="SUPFAM" id="SSF55331">
    <property type="entry name" value="Tautomerase/MIF"/>
    <property type="match status" value="1"/>
</dbReference>
<evidence type="ECO:0000313" key="5">
    <source>
        <dbReference type="Proteomes" id="UP001597124"/>
    </source>
</evidence>
<gene>
    <name evidence="4" type="ORF">ACFQ00_11030</name>
</gene>
<comment type="caution">
    <text evidence="4">The sequence shown here is derived from an EMBL/GenBank/DDBJ whole genome shotgun (WGS) entry which is preliminary data.</text>
</comment>
<dbReference type="EMBL" id="JBHTIK010000005">
    <property type="protein sequence ID" value="MFD0848858.1"/>
    <property type="molecule type" value="Genomic_DNA"/>
</dbReference>
<feature type="domain" description="4-oxalocrotonate tautomerase-like" evidence="3">
    <location>
        <begin position="2"/>
        <end position="58"/>
    </location>
</feature>
<keyword evidence="2" id="KW-0413">Isomerase</keyword>
<comment type="similarity">
    <text evidence="1">Belongs to the 4-oxalocrotonate tautomerase family.</text>
</comment>
<reference evidence="5" key="1">
    <citation type="journal article" date="2019" name="Int. J. Syst. Evol. Microbiol.">
        <title>The Global Catalogue of Microorganisms (GCM) 10K type strain sequencing project: providing services to taxonomists for standard genome sequencing and annotation.</title>
        <authorList>
            <consortium name="The Broad Institute Genomics Platform"/>
            <consortium name="The Broad Institute Genome Sequencing Center for Infectious Disease"/>
            <person name="Wu L."/>
            <person name="Ma J."/>
        </authorList>
    </citation>
    <scope>NUCLEOTIDE SEQUENCE [LARGE SCALE GENOMIC DNA]</scope>
    <source>
        <strain evidence="5">CCUG 52537</strain>
    </source>
</reference>
<accession>A0ABW3C3P5</accession>
<evidence type="ECO:0000313" key="4">
    <source>
        <dbReference type="EMBL" id="MFD0848858.1"/>
    </source>
</evidence>
<evidence type="ECO:0000256" key="1">
    <source>
        <dbReference type="ARBA" id="ARBA00006723"/>
    </source>
</evidence>
<dbReference type="InterPro" id="IPR014347">
    <property type="entry name" value="Tautomerase/MIF_sf"/>
</dbReference>
<dbReference type="Proteomes" id="UP001597124">
    <property type="component" value="Unassembled WGS sequence"/>
</dbReference>
<name>A0ABW3C3P5_SPHXN</name>
<proteinExistence type="inferred from homology"/>